<dbReference type="AlphaFoldDB" id="A0A194S4Z3"/>
<evidence type="ECO:0000313" key="13">
    <source>
        <dbReference type="Proteomes" id="UP000053890"/>
    </source>
</evidence>
<feature type="compositionally biased region" description="Pro residues" evidence="10">
    <location>
        <begin position="207"/>
        <end position="218"/>
    </location>
</feature>
<dbReference type="GO" id="GO:0005634">
    <property type="term" value="C:nucleus"/>
    <property type="evidence" value="ECO:0007669"/>
    <property type="project" value="TreeGrafter"/>
</dbReference>
<evidence type="ECO:0000256" key="3">
    <source>
        <dbReference type="ARBA" id="ARBA00022763"/>
    </source>
</evidence>
<sequence>MASCLATPLRFLPLSRAELNLKSCLPSGQSFRWHRLSPPTATLPDSPSPSPAPLDHHAEEWAFACDDRTVVLRQDDDGLHYRSLYPHKPPHTAFLADLESDTSLPFLRSYFNLETALSPLYADWAARDAKFKRKMELGGSYLEGIRVLKQDEWETLVSFICSANNNISRITLMVNRLCASLGSPLPHPSAFDPTSVHTSASTIPSTAPLPPPPAPDGSPAPSLFSFPPPAALVAPTTEALLRALGFGYRASFIPSSAAHLVSTSSAAGQTPHEYLRKLNRETFVTEGGGGIADARAKLVEFKGVGRKVADCVLLFGLGWTETVPVDTHVFQQIAIRDYQFPSTRTTALTPLLHDRVSTFLAERWGPHAGWAQQVLFFADLKSSPTKVKAEHRRGVYERLEVELVEKGGDGGGGGGRTPVKEEERKLTFDEEVAALIATPGTKRRRTTVLQASVTKGGAATVVKDEEDVELLSGSDLTSQEEEEGSPSKRRARAKRPPAVRRKSSARGGRGAVKKEDEA</sequence>
<feature type="region of interest" description="Disordered" evidence="10">
    <location>
        <begin position="465"/>
        <end position="518"/>
    </location>
</feature>
<feature type="domain" description="HhH-GPD" evidence="11">
    <location>
        <begin position="161"/>
        <end position="380"/>
    </location>
</feature>
<dbReference type="GO" id="GO:0006285">
    <property type="term" value="P:base-excision repair, AP site formation"/>
    <property type="evidence" value="ECO:0007669"/>
    <property type="project" value="TreeGrafter"/>
</dbReference>
<keyword evidence="8" id="KW-0326">Glycosidase</keyword>
<proteinExistence type="inferred from homology"/>
<name>A0A194S4Z3_RHOGW</name>
<keyword evidence="6" id="KW-0456">Lyase</keyword>
<evidence type="ECO:0000256" key="1">
    <source>
        <dbReference type="ARBA" id="ARBA00010679"/>
    </source>
</evidence>
<dbReference type="Gene3D" id="3.30.310.40">
    <property type="match status" value="1"/>
</dbReference>
<dbReference type="Gene3D" id="1.10.340.30">
    <property type="entry name" value="Hypothetical protein, domain 2"/>
    <property type="match status" value="1"/>
</dbReference>
<dbReference type="SUPFAM" id="SSF48150">
    <property type="entry name" value="DNA-glycosylase"/>
    <property type="match status" value="1"/>
</dbReference>
<evidence type="ECO:0000256" key="10">
    <source>
        <dbReference type="SAM" id="MobiDB-lite"/>
    </source>
</evidence>
<dbReference type="InterPro" id="IPR012904">
    <property type="entry name" value="OGG_N"/>
</dbReference>
<dbReference type="PANTHER" id="PTHR10242:SF2">
    <property type="entry name" value="N-GLYCOSYLASE_DNA LYASE"/>
    <property type="match status" value="1"/>
</dbReference>
<dbReference type="PANTHER" id="PTHR10242">
    <property type="entry name" value="8-OXOGUANINE DNA GLYCOSYLASE"/>
    <property type="match status" value="1"/>
</dbReference>
<gene>
    <name evidence="12" type="ORF">RHOBADRAFT_35567</name>
</gene>
<dbReference type="SMART" id="SM00478">
    <property type="entry name" value="ENDO3c"/>
    <property type="match status" value="1"/>
</dbReference>
<dbReference type="InterPro" id="IPR052054">
    <property type="entry name" value="Oxidative_DNA_repair_enzyme"/>
</dbReference>
<dbReference type="GO" id="GO:0140078">
    <property type="term" value="F:class I DNA-(apurinic or apyrimidinic site) endonuclease activity"/>
    <property type="evidence" value="ECO:0007669"/>
    <property type="project" value="UniProtKB-EC"/>
</dbReference>
<dbReference type="Gene3D" id="1.10.1670.10">
    <property type="entry name" value="Helix-hairpin-Helix base-excision DNA repair enzymes (C-terminal)"/>
    <property type="match status" value="1"/>
</dbReference>
<comment type="similarity">
    <text evidence="1">Belongs to the type-1 OGG1 family.</text>
</comment>
<protein>
    <recommendedName>
        <fullName evidence="2">DNA-(apurinic or apyrimidinic site) lyase</fullName>
        <ecNumber evidence="2">4.2.99.18</ecNumber>
    </recommendedName>
</protein>
<keyword evidence="5" id="KW-0234">DNA repair</keyword>
<organism evidence="12 13">
    <name type="scientific">Rhodotorula graminis (strain WP1)</name>
    <dbReference type="NCBI Taxonomy" id="578459"/>
    <lineage>
        <taxon>Eukaryota</taxon>
        <taxon>Fungi</taxon>
        <taxon>Dikarya</taxon>
        <taxon>Basidiomycota</taxon>
        <taxon>Pucciniomycotina</taxon>
        <taxon>Microbotryomycetes</taxon>
        <taxon>Sporidiobolales</taxon>
        <taxon>Sporidiobolaceae</taxon>
        <taxon>Rhodotorula</taxon>
    </lineage>
</organism>
<reference evidence="12 13" key="1">
    <citation type="journal article" date="2015" name="Front. Microbiol.">
        <title>Genome sequence of the plant growth promoting endophytic yeast Rhodotorula graminis WP1.</title>
        <authorList>
            <person name="Firrincieli A."/>
            <person name="Otillar R."/>
            <person name="Salamov A."/>
            <person name="Schmutz J."/>
            <person name="Khan Z."/>
            <person name="Redman R.S."/>
            <person name="Fleck N.D."/>
            <person name="Lindquist E."/>
            <person name="Grigoriev I.V."/>
            <person name="Doty S.L."/>
        </authorList>
    </citation>
    <scope>NUCLEOTIDE SEQUENCE [LARGE SCALE GENOMIC DNA]</scope>
    <source>
        <strain evidence="12 13">WP1</strain>
    </source>
</reference>
<comment type="catalytic activity">
    <reaction evidence="9">
        <text>2'-deoxyribonucleotide-(2'-deoxyribose 5'-phosphate)-2'-deoxyribonucleotide-DNA = a 3'-end 2'-deoxyribonucleotide-(2,3-dehydro-2,3-deoxyribose 5'-phosphate)-DNA + a 5'-end 5'-phospho-2'-deoxyribonucleoside-DNA + H(+)</text>
        <dbReference type="Rhea" id="RHEA:66592"/>
        <dbReference type="Rhea" id="RHEA-COMP:13180"/>
        <dbReference type="Rhea" id="RHEA-COMP:16897"/>
        <dbReference type="Rhea" id="RHEA-COMP:17067"/>
        <dbReference type="ChEBI" id="CHEBI:15378"/>
        <dbReference type="ChEBI" id="CHEBI:136412"/>
        <dbReference type="ChEBI" id="CHEBI:157695"/>
        <dbReference type="ChEBI" id="CHEBI:167181"/>
        <dbReference type="EC" id="4.2.99.18"/>
    </reaction>
</comment>
<dbReference type="EMBL" id="KQ474077">
    <property type="protein sequence ID" value="KPV75808.1"/>
    <property type="molecule type" value="Genomic_DNA"/>
</dbReference>
<dbReference type="SUPFAM" id="SSF55945">
    <property type="entry name" value="TATA-box binding protein-like"/>
    <property type="match status" value="1"/>
</dbReference>
<dbReference type="GeneID" id="28973733"/>
<feature type="compositionally biased region" description="Basic residues" evidence="10">
    <location>
        <begin position="487"/>
        <end position="504"/>
    </location>
</feature>
<dbReference type="RefSeq" id="XP_018271857.1">
    <property type="nucleotide sequence ID" value="XM_018413284.1"/>
</dbReference>
<dbReference type="Proteomes" id="UP000053890">
    <property type="component" value="Unassembled WGS sequence"/>
</dbReference>
<evidence type="ECO:0000256" key="5">
    <source>
        <dbReference type="ARBA" id="ARBA00023204"/>
    </source>
</evidence>
<feature type="region of interest" description="Disordered" evidence="10">
    <location>
        <begin position="190"/>
        <end position="221"/>
    </location>
</feature>
<dbReference type="InterPro" id="IPR023170">
    <property type="entry name" value="HhH_base_excis_C"/>
</dbReference>
<dbReference type="Pfam" id="PF07934">
    <property type="entry name" value="OGG_N"/>
    <property type="match status" value="1"/>
</dbReference>
<accession>A0A194S4Z3</accession>
<keyword evidence="4" id="KW-0378">Hydrolase</keyword>
<dbReference type="OrthoDB" id="238681at2759"/>
<dbReference type="InterPro" id="IPR011257">
    <property type="entry name" value="DNA_glycosylase"/>
</dbReference>
<evidence type="ECO:0000256" key="9">
    <source>
        <dbReference type="ARBA" id="ARBA00044632"/>
    </source>
</evidence>
<dbReference type="OMA" id="QNLCTHF"/>
<evidence type="ECO:0000256" key="6">
    <source>
        <dbReference type="ARBA" id="ARBA00023239"/>
    </source>
</evidence>
<dbReference type="GO" id="GO:0034039">
    <property type="term" value="F:8-oxo-7,8-dihydroguanine DNA N-glycosylase activity"/>
    <property type="evidence" value="ECO:0007669"/>
    <property type="project" value="TreeGrafter"/>
</dbReference>
<dbReference type="InterPro" id="IPR003265">
    <property type="entry name" value="HhH-GPD_domain"/>
</dbReference>
<evidence type="ECO:0000259" key="11">
    <source>
        <dbReference type="SMART" id="SM00478"/>
    </source>
</evidence>
<keyword evidence="3" id="KW-0227">DNA damage</keyword>
<evidence type="ECO:0000256" key="4">
    <source>
        <dbReference type="ARBA" id="ARBA00022801"/>
    </source>
</evidence>
<dbReference type="GO" id="GO:0003684">
    <property type="term" value="F:damaged DNA binding"/>
    <property type="evidence" value="ECO:0007669"/>
    <property type="project" value="InterPro"/>
</dbReference>
<dbReference type="GO" id="GO:0006289">
    <property type="term" value="P:nucleotide-excision repair"/>
    <property type="evidence" value="ECO:0007669"/>
    <property type="project" value="InterPro"/>
</dbReference>
<keyword evidence="13" id="KW-1185">Reference proteome</keyword>
<evidence type="ECO:0000313" key="12">
    <source>
        <dbReference type="EMBL" id="KPV75808.1"/>
    </source>
</evidence>
<evidence type="ECO:0000256" key="7">
    <source>
        <dbReference type="ARBA" id="ARBA00023268"/>
    </source>
</evidence>
<evidence type="ECO:0000256" key="8">
    <source>
        <dbReference type="ARBA" id="ARBA00023295"/>
    </source>
</evidence>
<dbReference type="STRING" id="578459.A0A194S4Z3"/>
<evidence type="ECO:0000256" key="2">
    <source>
        <dbReference type="ARBA" id="ARBA00012720"/>
    </source>
</evidence>
<keyword evidence="7" id="KW-0511">Multifunctional enzyme</keyword>
<dbReference type="EC" id="4.2.99.18" evidence="2"/>
<dbReference type="CDD" id="cd00056">
    <property type="entry name" value="ENDO3c"/>
    <property type="match status" value="1"/>
</dbReference>